<organism evidence="7 8">
    <name type="scientific">Streptosporangium album</name>
    <dbReference type="NCBI Taxonomy" id="47479"/>
    <lineage>
        <taxon>Bacteria</taxon>
        <taxon>Bacillati</taxon>
        <taxon>Actinomycetota</taxon>
        <taxon>Actinomycetes</taxon>
        <taxon>Streptosporangiales</taxon>
        <taxon>Streptosporangiaceae</taxon>
        <taxon>Streptosporangium</taxon>
    </lineage>
</organism>
<accession>A0A7W7WCS8</accession>
<keyword evidence="2 5" id="KW-0812">Transmembrane</keyword>
<evidence type="ECO:0000256" key="2">
    <source>
        <dbReference type="ARBA" id="ARBA00022692"/>
    </source>
</evidence>
<dbReference type="GO" id="GO:0022857">
    <property type="term" value="F:transmembrane transporter activity"/>
    <property type="evidence" value="ECO:0007669"/>
    <property type="project" value="InterPro"/>
</dbReference>
<name>A0A7W7WCS8_9ACTN</name>
<dbReference type="AlphaFoldDB" id="A0A7W7WCS8"/>
<evidence type="ECO:0000256" key="4">
    <source>
        <dbReference type="ARBA" id="ARBA00023136"/>
    </source>
</evidence>
<dbReference type="SUPFAM" id="SSF103473">
    <property type="entry name" value="MFS general substrate transporter"/>
    <property type="match status" value="1"/>
</dbReference>
<evidence type="ECO:0000313" key="7">
    <source>
        <dbReference type="EMBL" id="MBB4942957.1"/>
    </source>
</evidence>
<comment type="subcellular location">
    <subcellularLocation>
        <location evidence="1">Cell membrane</location>
        <topology evidence="1">Multi-pass membrane protein</topology>
    </subcellularLocation>
</comment>
<keyword evidence="8" id="KW-1185">Reference proteome</keyword>
<evidence type="ECO:0000256" key="3">
    <source>
        <dbReference type="ARBA" id="ARBA00022989"/>
    </source>
</evidence>
<dbReference type="InterPro" id="IPR020846">
    <property type="entry name" value="MFS_dom"/>
</dbReference>
<dbReference type="EMBL" id="JACHJU010000004">
    <property type="protein sequence ID" value="MBB4942957.1"/>
    <property type="molecule type" value="Genomic_DNA"/>
</dbReference>
<comment type="caution">
    <text evidence="7">The sequence shown here is derived from an EMBL/GenBank/DDBJ whole genome shotgun (WGS) entry which is preliminary data.</text>
</comment>
<sequence length="37" mass="3966">MIFVARLLAGVMGGTLWAMLAGYAARMAPAERRGRTV</sequence>
<dbReference type="GO" id="GO:0005886">
    <property type="term" value="C:plasma membrane"/>
    <property type="evidence" value="ECO:0007669"/>
    <property type="project" value="UniProtKB-SubCell"/>
</dbReference>
<dbReference type="Proteomes" id="UP000534286">
    <property type="component" value="Unassembled WGS sequence"/>
</dbReference>
<gene>
    <name evidence="7" type="ORF">FHR32_007357</name>
</gene>
<dbReference type="InterPro" id="IPR036259">
    <property type="entry name" value="MFS_trans_sf"/>
</dbReference>
<evidence type="ECO:0000256" key="5">
    <source>
        <dbReference type="SAM" id="Phobius"/>
    </source>
</evidence>
<feature type="transmembrane region" description="Helical" evidence="5">
    <location>
        <begin position="6"/>
        <end position="25"/>
    </location>
</feature>
<evidence type="ECO:0000313" key="8">
    <source>
        <dbReference type="Proteomes" id="UP000534286"/>
    </source>
</evidence>
<feature type="domain" description="Major facilitator superfamily (MFS) profile" evidence="6">
    <location>
        <begin position="1"/>
        <end position="37"/>
    </location>
</feature>
<dbReference type="PROSITE" id="PS50850">
    <property type="entry name" value="MFS"/>
    <property type="match status" value="1"/>
</dbReference>
<evidence type="ECO:0000259" key="6">
    <source>
        <dbReference type="PROSITE" id="PS50850"/>
    </source>
</evidence>
<keyword evidence="4 5" id="KW-0472">Membrane</keyword>
<keyword evidence="3 5" id="KW-1133">Transmembrane helix</keyword>
<protein>
    <submittedName>
        <fullName evidence="7">Putative MFS family arabinose efflux permease</fullName>
    </submittedName>
</protein>
<evidence type="ECO:0000256" key="1">
    <source>
        <dbReference type="ARBA" id="ARBA00004651"/>
    </source>
</evidence>
<reference evidence="7 8" key="1">
    <citation type="submission" date="2020-08" db="EMBL/GenBank/DDBJ databases">
        <title>Sequencing the genomes of 1000 actinobacteria strains.</title>
        <authorList>
            <person name="Klenk H.-P."/>
        </authorList>
    </citation>
    <scope>NUCLEOTIDE SEQUENCE [LARGE SCALE GENOMIC DNA]</scope>
    <source>
        <strain evidence="7 8">DSM 43023</strain>
    </source>
</reference>
<proteinExistence type="predicted"/>